<dbReference type="PATRIC" id="fig|1317121.7.peg.945"/>
<proteinExistence type="predicted"/>
<dbReference type="OrthoDB" id="7345863at2"/>
<keyword evidence="2" id="KW-1185">Reference proteome</keyword>
<sequence>MAWVDAARPVAEAAVADPANAHWLQCEGTWFVGVDALPNDTHGAVPGGAPLEAPALDLWRAMGHAVPPLHRAQVSVTYCGYPRPRAGESEGAWRYRLNRDAAHVDGLLPEGPDRRRKLREPHAFILGLPLNPAHPDAAPLVVWEASHHVVARHLRPLFDAHPPEDWPDIDLTDAYHAARKEAFATCARVPVPAGPGECLLLHHLCLHGVAPWTAPDDPAQDARMIAYFRPEWPDGAASWITPG</sequence>
<accession>A0A0L1JJZ9</accession>
<dbReference type="EMBL" id="AQQZ01000016">
    <property type="protein sequence ID" value="KNG92089.1"/>
    <property type="molecule type" value="Genomic_DNA"/>
</dbReference>
<organism evidence="1 2">
    <name type="scientific">Pseudaestuariivita atlantica</name>
    <dbReference type="NCBI Taxonomy" id="1317121"/>
    <lineage>
        <taxon>Bacteria</taxon>
        <taxon>Pseudomonadati</taxon>
        <taxon>Pseudomonadota</taxon>
        <taxon>Alphaproteobacteria</taxon>
        <taxon>Rhodobacterales</taxon>
        <taxon>Paracoccaceae</taxon>
        <taxon>Pseudaestuariivita</taxon>
    </lineage>
</organism>
<dbReference type="Gene3D" id="2.60.120.620">
    <property type="entry name" value="q2cbj1_9rhob like domain"/>
    <property type="match status" value="1"/>
</dbReference>
<dbReference type="Proteomes" id="UP000036938">
    <property type="component" value="Unassembled WGS sequence"/>
</dbReference>
<evidence type="ECO:0008006" key="3">
    <source>
        <dbReference type="Google" id="ProtNLM"/>
    </source>
</evidence>
<dbReference type="SUPFAM" id="SSF51197">
    <property type="entry name" value="Clavaminate synthase-like"/>
    <property type="match status" value="1"/>
</dbReference>
<comment type="caution">
    <text evidence="1">The sequence shown here is derived from an EMBL/GenBank/DDBJ whole genome shotgun (WGS) entry which is preliminary data.</text>
</comment>
<gene>
    <name evidence="1" type="ORF">ATO11_19190</name>
</gene>
<protein>
    <recommendedName>
        <fullName evidence="3">Phytanoyl-CoA dioxygenase</fullName>
    </recommendedName>
</protein>
<dbReference type="STRING" id="1317121.ATO11_19190"/>
<name>A0A0L1JJZ9_9RHOB</name>
<reference evidence="1 2" key="1">
    <citation type="journal article" date="2015" name="Int. J. Syst. Evol. Microbiol.">
        <title>Aestuariivita atlantica sp. nov., isolated from deep sea sediment of the Atlantic Ocean.</title>
        <authorList>
            <person name="Li G."/>
            <person name="Lai Q."/>
            <person name="Du Y."/>
            <person name="Liu X."/>
            <person name="Sun F."/>
            <person name="Shao Z."/>
        </authorList>
    </citation>
    <scope>NUCLEOTIDE SEQUENCE [LARGE SCALE GENOMIC DNA]</scope>
    <source>
        <strain evidence="1 2">22II-S11-z3</strain>
    </source>
</reference>
<dbReference type="AlphaFoldDB" id="A0A0L1JJZ9"/>
<evidence type="ECO:0000313" key="2">
    <source>
        <dbReference type="Proteomes" id="UP000036938"/>
    </source>
</evidence>
<evidence type="ECO:0000313" key="1">
    <source>
        <dbReference type="EMBL" id="KNG92089.1"/>
    </source>
</evidence>